<keyword evidence="3" id="KW-0677">Repeat</keyword>
<dbReference type="PANTHER" id="PTHR24026">
    <property type="entry name" value="FAT ATYPICAL CADHERIN-RELATED"/>
    <property type="match status" value="1"/>
</dbReference>
<accession>A0A210QIT5</accession>
<dbReference type="PROSITE" id="PS00232">
    <property type="entry name" value="CADHERIN_1"/>
    <property type="match status" value="1"/>
</dbReference>
<feature type="domain" description="Cadherin" evidence="10">
    <location>
        <begin position="643"/>
        <end position="698"/>
    </location>
</feature>
<keyword evidence="4 7" id="KW-0106">Calcium</keyword>
<organism evidence="11 12">
    <name type="scientific">Mizuhopecten yessoensis</name>
    <name type="common">Japanese scallop</name>
    <name type="synonym">Patinopecten yessoensis</name>
    <dbReference type="NCBI Taxonomy" id="6573"/>
    <lineage>
        <taxon>Eukaryota</taxon>
        <taxon>Metazoa</taxon>
        <taxon>Spiralia</taxon>
        <taxon>Lophotrochozoa</taxon>
        <taxon>Mollusca</taxon>
        <taxon>Bivalvia</taxon>
        <taxon>Autobranchia</taxon>
        <taxon>Pteriomorphia</taxon>
        <taxon>Pectinida</taxon>
        <taxon>Pectinoidea</taxon>
        <taxon>Pectinidae</taxon>
        <taxon>Mizuhopecten</taxon>
    </lineage>
</organism>
<feature type="domain" description="Cadherin" evidence="10">
    <location>
        <begin position="390"/>
        <end position="490"/>
    </location>
</feature>
<keyword evidence="9" id="KW-0732">Signal</keyword>
<evidence type="ECO:0000256" key="5">
    <source>
        <dbReference type="ARBA" id="ARBA00022989"/>
    </source>
</evidence>
<dbReference type="InterPro" id="IPR015919">
    <property type="entry name" value="Cadherin-like_sf"/>
</dbReference>
<dbReference type="EMBL" id="NEDP02003463">
    <property type="protein sequence ID" value="OWF48609.1"/>
    <property type="molecule type" value="Genomic_DNA"/>
</dbReference>
<evidence type="ECO:0000313" key="11">
    <source>
        <dbReference type="EMBL" id="OWF48609.1"/>
    </source>
</evidence>
<feature type="domain" description="Cadherin" evidence="10">
    <location>
        <begin position="493"/>
        <end position="598"/>
    </location>
</feature>
<evidence type="ECO:0000256" key="2">
    <source>
        <dbReference type="ARBA" id="ARBA00022692"/>
    </source>
</evidence>
<evidence type="ECO:0000256" key="1">
    <source>
        <dbReference type="ARBA" id="ARBA00004370"/>
    </source>
</evidence>
<evidence type="ECO:0000256" key="3">
    <source>
        <dbReference type="ARBA" id="ARBA00022737"/>
    </source>
</evidence>
<keyword evidence="5 8" id="KW-1133">Transmembrane helix</keyword>
<evidence type="ECO:0000313" key="12">
    <source>
        <dbReference type="Proteomes" id="UP000242188"/>
    </source>
</evidence>
<dbReference type="AlphaFoldDB" id="A0A210QIT5"/>
<gene>
    <name evidence="11" type="ORF">KP79_PYT01156</name>
</gene>
<keyword evidence="11" id="KW-0675">Receptor</keyword>
<dbReference type="PANTHER" id="PTHR24026:SF126">
    <property type="entry name" value="PROTOCADHERIN FAT 4"/>
    <property type="match status" value="1"/>
</dbReference>
<sequence length="902" mass="95718">MDFLRMWMLLIHVMLGWSPLPTNGADCPAGTTIVGETTPSTRWQSDFGATGMSLLVADEAVTCTCGVVYAWEYFSKSVNPVSFQIWRETGTTGVYELIGQHLDTPASTGTTNTATFASTNRIPVEPGDIIGWYSSAASVVSYKDNGAAGPDHRTSTTVGALAVGNTHDWNGNALVKGKRFGFHAKIQPGSTPTITNLPTSTSISDTTSTGFLVFTLTVYDDDGDTVTTTMTSVSTEFAFDTTTLEVTALISTIAAGSYPLTFQVQDPCGKTSTGTLTITVNNSPLYINSLPSYTVVSQDLTALTLHHSLAISDASPTDSIASCTLAAAPKFSTSIVSGTTHGIYSIANPTFNYVTTKKYQFDTTCTDSYGSSDSGTFYVYVTANTSPTLTNLPATTTIPSTTLTGTSLFTVTASDIDVTDTVTFNSLTCSTGTCPFTINTGTGEIQTNTNLATLTRVGYDVYVTITDGTNTVGPRTLTVMISGINTAPVIQNTPLTFTMPLLENSALSASLYKITAADPDPDTLTYSVVYTPAAEGATVFSFDTSTGLLSTSSSTIVDYESLTSKSFTVDVTVTDGTDTDTYSTFTVNVIEVNEAPVFGSTIYYVSGNEGNAGESFSSPGFVVTDPDVSASQSYTVDCPAIAMDSTTGAVTLSGTYDLDVVGTASVLTCIATVSDGELTDTTQLIVTINDVNDHIPSFAHASYTLYTTIYGNVGDTIGSIAATDGDLGINGAISYTLDQTSLNESYFGVTGTGNLYINRFLTSFGDGTYFSFSANVTDYGGLTDTADINVVVYATTTVPTTSTTERYATFFEYPPNIAWFTVFCMTAVTATAAFSYLAYAHGFLRQLTCEDLKSVFRVKKKRKIIKRRHRKKIRDVGHGLGELHGGVRFASTDITKHINTKI</sequence>
<comment type="subcellular location">
    <subcellularLocation>
        <location evidence="1">Membrane</location>
    </subcellularLocation>
</comment>
<keyword evidence="6 8" id="KW-0472">Membrane</keyword>
<dbReference type="OrthoDB" id="6109663at2759"/>
<evidence type="ECO:0000259" key="10">
    <source>
        <dbReference type="PROSITE" id="PS50268"/>
    </source>
</evidence>
<feature type="domain" description="Cadherin" evidence="10">
    <location>
        <begin position="195"/>
        <end position="293"/>
    </location>
</feature>
<reference evidence="11 12" key="1">
    <citation type="journal article" date="2017" name="Nat. Ecol. Evol.">
        <title>Scallop genome provides insights into evolution of bilaterian karyotype and development.</title>
        <authorList>
            <person name="Wang S."/>
            <person name="Zhang J."/>
            <person name="Jiao W."/>
            <person name="Li J."/>
            <person name="Xun X."/>
            <person name="Sun Y."/>
            <person name="Guo X."/>
            <person name="Huan P."/>
            <person name="Dong B."/>
            <person name="Zhang L."/>
            <person name="Hu X."/>
            <person name="Sun X."/>
            <person name="Wang J."/>
            <person name="Zhao C."/>
            <person name="Wang Y."/>
            <person name="Wang D."/>
            <person name="Huang X."/>
            <person name="Wang R."/>
            <person name="Lv J."/>
            <person name="Li Y."/>
            <person name="Zhang Z."/>
            <person name="Liu B."/>
            <person name="Lu W."/>
            <person name="Hui Y."/>
            <person name="Liang J."/>
            <person name="Zhou Z."/>
            <person name="Hou R."/>
            <person name="Li X."/>
            <person name="Liu Y."/>
            <person name="Li H."/>
            <person name="Ning X."/>
            <person name="Lin Y."/>
            <person name="Zhao L."/>
            <person name="Xing Q."/>
            <person name="Dou J."/>
            <person name="Li Y."/>
            <person name="Mao J."/>
            <person name="Guo H."/>
            <person name="Dou H."/>
            <person name="Li T."/>
            <person name="Mu C."/>
            <person name="Jiang W."/>
            <person name="Fu Q."/>
            <person name="Fu X."/>
            <person name="Miao Y."/>
            <person name="Liu J."/>
            <person name="Yu Q."/>
            <person name="Li R."/>
            <person name="Liao H."/>
            <person name="Li X."/>
            <person name="Kong Y."/>
            <person name="Jiang Z."/>
            <person name="Chourrout D."/>
            <person name="Li R."/>
            <person name="Bao Z."/>
        </authorList>
    </citation>
    <scope>NUCLEOTIDE SEQUENCE [LARGE SCALE GENOMIC DNA]</scope>
    <source>
        <strain evidence="11 12">PY_sf001</strain>
    </source>
</reference>
<dbReference type="Proteomes" id="UP000242188">
    <property type="component" value="Unassembled WGS sequence"/>
</dbReference>
<dbReference type="SMART" id="SM00112">
    <property type="entry name" value="CA"/>
    <property type="match status" value="4"/>
</dbReference>
<dbReference type="PROSITE" id="PS50268">
    <property type="entry name" value="CADHERIN_2"/>
    <property type="match status" value="5"/>
</dbReference>
<protein>
    <submittedName>
        <fullName evidence="11">Cadherin EGF LAG seven-pass G-type receptor 2</fullName>
    </submittedName>
</protein>
<feature type="signal peptide" evidence="9">
    <location>
        <begin position="1"/>
        <end position="24"/>
    </location>
</feature>
<dbReference type="CDD" id="cd11304">
    <property type="entry name" value="Cadherin_repeat"/>
    <property type="match status" value="2"/>
</dbReference>
<dbReference type="GO" id="GO:0007156">
    <property type="term" value="P:homophilic cell adhesion via plasma membrane adhesion molecules"/>
    <property type="evidence" value="ECO:0007669"/>
    <property type="project" value="InterPro"/>
</dbReference>
<dbReference type="Gene3D" id="2.60.40.60">
    <property type="entry name" value="Cadherins"/>
    <property type="match status" value="4"/>
</dbReference>
<keyword evidence="2 8" id="KW-0812">Transmembrane</keyword>
<dbReference type="PRINTS" id="PR00205">
    <property type="entry name" value="CADHERIN"/>
</dbReference>
<evidence type="ECO:0000256" key="9">
    <source>
        <dbReference type="SAM" id="SignalP"/>
    </source>
</evidence>
<evidence type="ECO:0000256" key="6">
    <source>
        <dbReference type="ARBA" id="ARBA00023136"/>
    </source>
</evidence>
<feature type="transmembrane region" description="Helical" evidence="8">
    <location>
        <begin position="817"/>
        <end position="839"/>
    </location>
</feature>
<dbReference type="GO" id="GO:0005886">
    <property type="term" value="C:plasma membrane"/>
    <property type="evidence" value="ECO:0007669"/>
    <property type="project" value="UniProtKB-SubCell"/>
</dbReference>
<name>A0A210QIT5_MIZYE</name>
<dbReference type="STRING" id="6573.A0A210QIT5"/>
<dbReference type="Gene3D" id="2.60.40.10">
    <property type="entry name" value="Immunoglobulins"/>
    <property type="match status" value="1"/>
</dbReference>
<comment type="caution">
    <text evidence="11">The sequence shown here is derived from an EMBL/GenBank/DDBJ whole genome shotgun (WGS) entry which is preliminary data.</text>
</comment>
<dbReference type="InterPro" id="IPR013783">
    <property type="entry name" value="Ig-like_fold"/>
</dbReference>
<dbReference type="GO" id="GO:0005509">
    <property type="term" value="F:calcium ion binding"/>
    <property type="evidence" value="ECO:0007669"/>
    <property type="project" value="UniProtKB-UniRule"/>
</dbReference>
<evidence type="ECO:0000256" key="8">
    <source>
        <dbReference type="SAM" id="Phobius"/>
    </source>
</evidence>
<feature type="chain" id="PRO_5013052600" evidence="9">
    <location>
        <begin position="25"/>
        <end position="902"/>
    </location>
</feature>
<dbReference type="InterPro" id="IPR002126">
    <property type="entry name" value="Cadherin-like_dom"/>
</dbReference>
<feature type="domain" description="Cadherin" evidence="10">
    <location>
        <begin position="714"/>
        <end position="801"/>
    </location>
</feature>
<dbReference type="SUPFAM" id="SSF49313">
    <property type="entry name" value="Cadherin-like"/>
    <property type="match status" value="4"/>
</dbReference>
<evidence type="ECO:0000256" key="7">
    <source>
        <dbReference type="PROSITE-ProRule" id="PRU00043"/>
    </source>
</evidence>
<dbReference type="InterPro" id="IPR020894">
    <property type="entry name" value="Cadherin_CS"/>
</dbReference>
<keyword evidence="12" id="KW-1185">Reference proteome</keyword>
<evidence type="ECO:0000256" key="4">
    <source>
        <dbReference type="ARBA" id="ARBA00022837"/>
    </source>
</evidence>
<proteinExistence type="predicted"/>